<comment type="caution">
    <text evidence="7">The sequence shown here is derived from an EMBL/GenBank/DDBJ whole genome shotgun (WGS) entry which is preliminary data.</text>
</comment>
<evidence type="ECO:0000256" key="2">
    <source>
        <dbReference type="ARBA" id="ARBA00022670"/>
    </source>
</evidence>
<keyword evidence="3" id="KW-0479">Metal-binding</keyword>
<keyword evidence="6" id="KW-0482">Metalloprotease</keyword>
<evidence type="ECO:0000313" key="7">
    <source>
        <dbReference type="EMBL" id="HGE78025.1"/>
    </source>
</evidence>
<dbReference type="GO" id="GO:0008270">
    <property type="term" value="F:zinc ion binding"/>
    <property type="evidence" value="ECO:0007669"/>
    <property type="project" value="InterPro"/>
</dbReference>
<dbReference type="InterPro" id="IPR012962">
    <property type="entry name" value="Pept_M54_archaemetzincn"/>
</dbReference>
<dbReference type="InterPro" id="IPR012091">
    <property type="entry name" value="Pept_M54_archaemetzncn_arc/bac"/>
</dbReference>
<reference evidence="7" key="1">
    <citation type="journal article" date="2020" name="mSystems">
        <title>Genome- and Community-Level Interaction Insights into Carbon Utilization and Element Cycling Functions of Hydrothermarchaeota in Hydrothermal Sediment.</title>
        <authorList>
            <person name="Zhou Z."/>
            <person name="Liu Y."/>
            <person name="Xu W."/>
            <person name="Pan J."/>
            <person name="Luo Z.H."/>
            <person name="Li M."/>
        </authorList>
    </citation>
    <scope>NUCLEOTIDE SEQUENCE [LARGE SCALE GENOMIC DNA]</scope>
    <source>
        <strain evidence="7">SpSt-961</strain>
    </source>
</reference>
<dbReference type="PANTHER" id="PTHR15910">
    <property type="entry name" value="ARCHAEMETZINCIN"/>
    <property type="match status" value="1"/>
</dbReference>
<keyword evidence="4" id="KW-0378">Hydrolase</keyword>
<gene>
    <name evidence="7" type="ORF">ENX68_03375</name>
</gene>
<dbReference type="GO" id="GO:0006508">
    <property type="term" value="P:proteolysis"/>
    <property type="evidence" value="ECO:0007669"/>
    <property type="project" value="UniProtKB-KW"/>
</dbReference>
<dbReference type="GO" id="GO:0008237">
    <property type="term" value="F:metallopeptidase activity"/>
    <property type="evidence" value="ECO:0007669"/>
    <property type="project" value="UniProtKB-KW"/>
</dbReference>
<dbReference type="Pfam" id="PF07998">
    <property type="entry name" value="Peptidase_M54"/>
    <property type="match status" value="1"/>
</dbReference>
<dbReference type="SUPFAM" id="SSF55486">
    <property type="entry name" value="Metalloproteases ('zincins'), catalytic domain"/>
    <property type="match status" value="1"/>
</dbReference>
<proteinExistence type="predicted"/>
<dbReference type="CDD" id="cd11375">
    <property type="entry name" value="Peptidase_M54"/>
    <property type="match status" value="1"/>
</dbReference>
<organism evidence="7">
    <name type="scientific">candidate division WOR-3 bacterium</name>
    <dbReference type="NCBI Taxonomy" id="2052148"/>
    <lineage>
        <taxon>Bacteria</taxon>
        <taxon>Bacteria division WOR-3</taxon>
    </lineage>
</organism>
<accession>A0A7V3VUI1</accession>
<keyword evidence="2" id="KW-0645">Protease</keyword>
<dbReference type="NCBIfam" id="NF033823">
    <property type="entry name" value="archmetzin"/>
    <property type="match status" value="1"/>
</dbReference>
<name>A0A7V3VUI1_UNCW3</name>
<evidence type="ECO:0000256" key="1">
    <source>
        <dbReference type="ARBA" id="ARBA00001947"/>
    </source>
</evidence>
<protein>
    <submittedName>
        <fullName evidence="7">Archemetzincin</fullName>
    </submittedName>
</protein>
<evidence type="ECO:0000256" key="6">
    <source>
        <dbReference type="ARBA" id="ARBA00023049"/>
    </source>
</evidence>
<dbReference type="AlphaFoldDB" id="A0A7V3VUI1"/>
<dbReference type="EMBL" id="DTOZ01000082">
    <property type="protein sequence ID" value="HGE78025.1"/>
    <property type="molecule type" value="Genomic_DNA"/>
</dbReference>
<dbReference type="PIRSF" id="PIRSF005785">
    <property type="entry name" value="Zn-prot_arch"/>
    <property type="match status" value="1"/>
</dbReference>
<comment type="cofactor">
    <cofactor evidence="1">
        <name>Zn(2+)</name>
        <dbReference type="ChEBI" id="CHEBI:29105"/>
    </cofactor>
</comment>
<evidence type="ECO:0000256" key="5">
    <source>
        <dbReference type="ARBA" id="ARBA00022833"/>
    </source>
</evidence>
<dbReference type="Gene3D" id="3.40.390.10">
    <property type="entry name" value="Collagenase (Catalytic Domain)"/>
    <property type="match status" value="1"/>
</dbReference>
<sequence>MVNLYQQEGLDYFELISLALRNEYNLSTIKAGKFEIPAKAFNPLRNQYDASRIIESLIPKFDNKSDLNLLITDVDLYVPRFNFIFGLAEIQERAAIVSRYRLNGSNMKERLVKEVIHEVGHLLGLPHCPVPACVMYFSNTIDDTDKKSSHLCQECRRRFEEL</sequence>
<keyword evidence="5" id="KW-0862">Zinc</keyword>
<dbReference type="InterPro" id="IPR024079">
    <property type="entry name" value="MetalloPept_cat_dom_sf"/>
</dbReference>
<evidence type="ECO:0000256" key="3">
    <source>
        <dbReference type="ARBA" id="ARBA00022723"/>
    </source>
</evidence>
<evidence type="ECO:0000256" key="4">
    <source>
        <dbReference type="ARBA" id="ARBA00022801"/>
    </source>
</evidence>
<dbReference type="PANTHER" id="PTHR15910:SF1">
    <property type="entry name" value="ARCHAEMETZINCIN-2"/>
    <property type="match status" value="1"/>
</dbReference>